<protein>
    <submittedName>
        <fullName evidence="7">DNA primase protein</fullName>
    </submittedName>
</protein>
<dbReference type="NCBIfam" id="TIGR01613">
    <property type="entry name" value="primase_Cterm"/>
    <property type="match status" value="1"/>
</dbReference>
<reference evidence="7 8" key="1">
    <citation type="journal article" date="2014" name="Nat. Commun.">
        <title>Klebsormidium flaccidum genome reveals primary factors for plant terrestrial adaptation.</title>
        <authorList>
            <person name="Hori K."/>
            <person name="Maruyama F."/>
            <person name="Fujisawa T."/>
            <person name="Togashi T."/>
            <person name="Yamamoto N."/>
            <person name="Seo M."/>
            <person name="Sato S."/>
            <person name="Yamada T."/>
            <person name="Mori H."/>
            <person name="Tajima N."/>
            <person name="Moriyama T."/>
            <person name="Ikeuchi M."/>
            <person name="Watanabe M."/>
            <person name="Wada H."/>
            <person name="Kobayashi K."/>
            <person name="Saito M."/>
            <person name="Masuda T."/>
            <person name="Sasaki-Sekimoto Y."/>
            <person name="Mashiguchi K."/>
            <person name="Awai K."/>
            <person name="Shimojima M."/>
            <person name="Masuda S."/>
            <person name="Iwai M."/>
            <person name="Nobusawa T."/>
            <person name="Narise T."/>
            <person name="Kondo S."/>
            <person name="Saito H."/>
            <person name="Sato R."/>
            <person name="Murakawa M."/>
            <person name="Ihara Y."/>
            <person name="Oshima-Yamada Y."/>
            <person name="Ohtaka K."/>
            <person name="Satoh M."/>
            <person name="Sonobe K."/>
            <person name="Ishii M."/>
            <person name="Ohtani R."/>
            <person name="Kanamori-Sato M."/>
            <person name="Honoki R."/>
            <person name="Miyazaki D."/>
            <person name="Mochizuki H."/>
            <person name="Umetsu J."/>
            <person name="Higashi K."/>
            <person name="Shibata D."/>
            <person name="Kamiya Y."/>
            <person name="Sato N."/>
            <person name="Nakamura Y."/>
            <person name="Tabata S."/>
            <person name="Ida S."/>
            <person name="Kurokawa K."/>
            <person name="Ohta H."/>
        </authorList>
    </citation>
    <scope>NUCLEOTIDE SEQUENCE [LARGE SCALE GENOMIC DNA]</scope>
    <source>
        <strain evidence="7 8">NIES-2285</strain>
    </source>
</reference>
<evidence type="ECO:0000256" key="1">
    <source>
        <dbReference type="ARBA" id="ARBA00022741"/>
    </source>
</evidence>
<dbReference type="PANTHER" id="PTHR35372">
    <property type="entry name" value="ATP BINDING PROTEIN-RELATED"/>
    <property type="match status" value="1"/>
</dbReference>
<gene>
    <name evidence="7" type="ORF">KFL_003040010</name>
</gene>
<feature type="region of interest" description="Disordered" evidence="4">
    <location>
        <begin position="1145"/>
        <end position="1167"/>
    </location>
</feature>
<dbReference type="EMBL" id="DF237253">
    <property type="protein sequence ID" value="GAQ86674.1"/>
    <property type="molecule type" value="Genomic_DNA"/>
</dbReference>
<dbReference type="STRING" id="105231.A0A1Y1I6U2"/>
<dbReference type="GO" id="GO:0016787">
    <property type="term" value="F:hydrolase activity"/>
    <property type="evidence" value="ECO:0007669"/>
    <property type="project" value="UniProtKB-KW"/>
</dbReference>
<dbReference type="OrthoDB" id="1934719at2759"/>
<evidence type="ECO:0000256" key="3">
    <source>
        <dbReference type="ARBA" id="ARBA00022840"/>
    </source>
</evidence>
<feature type="region of interest" description="Disordered" evidence="4">
    <location>
        <begin position="852"/>
        <end position="878"/>
    </location>
</feature>
<dbReference type="SMART" id="SM00943">
    <property type="entry name" value="Prim-Pol"/>
    <property type="match status" value="1"/>
</dbReference>
<sequence length="1784" mass="198455">MSVGEVVLAGDLNARTSSLCDWLDTRDIEFLADVPDAESWGEPEFIAPRASSDKVVNGAGKLLLEFCKSADCRILNGRVRGDEAGRGTCFPAGGGSSLVDVFVTSASLAKRADTLVVSDEVPDSDHRVVTLSLRVGAQHFPEKMPAIEVPKADQIPVPRVRSEGIPVFNAMLAQSVELQFLTKNLKAMGSGEAADVLEEAVRSAGQCAFPSAASRKQFVNRSTFWFDGNCKDARKQFLAALKTDGPSHLSSQLKKEYRRLVRRKKRTFDKYRAAKLEDQMQNSPATFWKRFRRKAKGLGPEHEAGLLKHCKSLYEQSGSFLSGSKVQPEPEQERERQSLVRPDSLEAAITEGEVKVALRALKNGKSPDLGGFTAELLKAGEEHLLKALTGVFNRVLEEGVFPESWNEGALVAIFKKGDPTDYGNYRTVTVGPVLGKLYASVLNRRLSEWAEKGLVRARGQAGFRKGFRGADHMLALRVLIERWARGRSRHLFACFVDFKKAFDMVPREKLWKRLEELGVKGRMLRSVQSMYANVRCRMRGDRWTSAETFESNRRVKQGCPLSPLLFGLYIDGLEAVMCRAADSPTLQGVEVPFLAFADDVVLLSTSAAGLQRKLDLLQGFSERSGLLVNLQKTEVVVFGGQVAVQKEKNEFRYAGERVAIVPSYRYLGVQFHCNGSFREGAQALAAAGRKAAFALERRCTELGVRKLSTRVRLFDVLVEPILEYGAEVWGPGYGPEWGWNGDGGPGEQIFKFVNRTLGLSEDRLARLALEESKVMWAAGEKGWFADIVEKAQELVCDGSFAGKFDVRSLRTLSEFAYMQDLREEHGRHVSPLPHGPAIGRNDQWRWLKKFNRSSEREGDERSSVGSDQEDSPRHFPQDEADSMMHLSQEVGEMSLSPGPFRRHAKRLKVDFLSEGLKDNSSPAISSSEALVPALPLLSDADTAPWLDPILAAAHQFHSLGVVTITFDLEEGRNKTGEVRRFAKGLGFWSQANHDNCLSEEFAMPGRNSIAIITEESDLFAVDVDVKDGGFEALQQMLEEHDNFPEDTPRLTTGNKGMHVLFSLSKSEEARLRNGSNRTRIRYKGEKVGIDIRGRGGMLYTAPSSYRGLDGELRRYEWDHEILPDRSNLMASPDWLIAILNEDQPGAGGTANGGRSRTGTAAATSQRRASLDLPAPVVGVFGEEPDIAVLQRIKSCLSECGDSVSRFDKRKGNLYVFRVQGERTCPYGHHHLGSNNFSILVKGSSLYYHCNSSECQSIMPRRQIGDLNGVGEEARGSVRPVDADGDEAVLGCVTKEFVDYWALQGDRGGSRIFSQMYSACKRTVYTPAGFYMWTGKVYERAHDVQVLYILMHQLSTIIDRVRRELREEERKIPKDDKAKLEIVEAKLKLLRDYNNRRTAEDTLKVVKGELFSSTFLNELDRNPDILNVSNGVIDLRTGQLDIHRPQYMCTKLAETIYSGLELPSPRIEDFFNDVFNGEEEVIRTLQIVLGYGMTGSKACEIMVFWIGLGGNGKGVTKEMLEKALGPYCGVMSTDVVVRTAGQRPASKGAPTPHMHALKGLRFSILDENNEEAEVDTGSVKGTTGGGNVSARAPYGQTETFPLMNLPILLTNHPPKLRDVTEPAMLRRLLIFDFLNLYVSRTRFEPTNPRHRPVDEGLKARMQENETLEQFLSWLVRGAVKFYAQGESIGAVPPSVQANLDTYLAQNDKLQQFIDEQCRINPQLRGNAAAFLKDYRAASGELTISVESLAARMNKKGFAKKKLESHDHLDKRPQVFVGIESSYEPS</sequence>
<dbReference type="Pfam" id="PF08706">
    <property type="entry name" value="D5_N"/>
    <property type="match status" value="1"/>
</dbReference>
<evidence type="ECO:0000259" key="5">
    <source>
        <dbReference type="PROSITE" id="PS50878"/>
    </source>
</evidence>
<feature type="compositionally biased region" description="Polar residues" evidence="4">
    <location>
        <begin position="1152"/>
        <end position="1167"/>
    </location>
</feature>
<dbReference type="PANTHER" id="PTHR35372:SF2">
    <property type="entry name" value="SF3 HELICASE DOMAIN-CONTAINING PROTEIN"/>
    <property type="match status" value="1"/>
</dbReference>
<feature type="compositionally biased region" description="Basic and acidic residues" evidence="4">
    <location>
        <begin position="852"/>
        <end position="862"/>
    </location>
</feature>
<name>A0A1Y1I6U2_KLENI</name>
<dbReference type="InterPro" id="IPR015330">
    <property type="entry name" value="DNA_primase/pol_bifunc_N"/>
</dbReference>
<proteinExistence type="predicted"/>
<organism evidence="7 8">
    <name type="scientific">Klebsormidium nitens</name>
    <name type="common">Green alga</name>
    <name type="synonym">Ulothrix nitens</name>
    <dbReference type="NCBI Taxonomy" id="105231"/>
    <lineage>
        <taxon>Eukaryota</taxon>
        <taxon>Viridiplantae</taxon>
        <taxon>Streptophyta</taxon>
        <taxon>Klebsormidiophyceae</taxon>
        <taxon>Klebsormidiales</taxon>
        <taxon>Klebsormidiaceae</taxon>
        <taxon>Klebsormidium</taxon>
    </lineage>
</organism>
<keyword evidence="2" id="KW-0378">Hydrolase</keyword>
<dbReference type="Pfam" id="PF00078">
    <property type="entry name" value="RVT_1"/>
    <property type="match status" value="1"/>
</dbReference>
<dbReference type="Gene3D" id="3.60.10.10">
    <property type="entry name" value="Endonuclease/exonuclease/phosphatase"/>
    <property type="match status" value="1"/>
</dbReference>
<dbReference type="InterPro" id="IPR000477">
    <property type="entry name" value="RT_dom"/>
</dbReference>
<dbReference type="SMART" id="SM00885">
    <property type="entry name" value="D5_N"/>
    <property type="match status" value="1"/>
</dbReference>
<evidence type="ECO:0000256" key="4">
    <source>
        <dbReference type="SAM" id="MobiDB-lite"/>
    </source>
</evidence>
<keyword evidence="3" id="KW-0067">ATP-binding</keyword>
<dbReference type="SUPFAM" id="SSF56747">
    <property type="entry name" value="Prim-pol domain"/>
    <property type="match status" value="1"/>
</dbReference>
<dbReference type="GO" id="GO:0005524">
    <property type="term" value="F:ATP binding"/>
    <property type="evidence" value="ECO:0007669"/>
    <property type="project" value="UniProtKB-KW"/>
</dbReference>
<dbReference type="InterPro" id="IPR036691">
    <property type="entry name" value="Endo/exonu/phosph_ase_sf"/>
</dbReference>
<dbReference type="PROSITE" id="PS50878">
    <property type="entry name" value="RT_POL"/>
    <property type="match status" value="1"/>
</dbReference>
<dbReference type="PROSITE" id="PS51206">
    <property type="entry name" value="SF3_HELICASE_1"/>
    <property type="match status" value="1"/>
</dbReference>
<dbReference type="Pfam" id="PF09250">
    <property type="entry name" value="Prim-Pol"/>
    <property type="match status" value="1"/>
</dbReference>
<dbReference type="SUPFAM" id="SSF56219">
    <property type="entry name" value="DNase I-like"/>
    <property type="match status" value="1"/>
</dbReference>
<feature type="domain" description="SF3 helicase" evidence="6">
    <location>
        <begin position="1479"/>
        <end position="1645"/>
    </location>
</feature>
<evidence type="ECO:0000259" key="6">
    <source>
        <dbReference type="PROSITE" id="PS51206"/>
    </source>
</evidence>
<keyword evidence="1" id="KW-0547">Nucleotide-binding</keyword>
<evidence type="ECO:0000313" key="7">
    <source>
        <dbReference type="EMBL" id="GAQ86674.1"/>
    </source>
</evidence>
<evidence type="ECO:0000256" key="2">
    <source>
        <dbReference type="ARBA" id="ARBA00022801"/>
    </source>
</evidence>
<dbReference type="CDD" id="cd01650">
    <property type="entry name" value="RT_nLTR_like"/>
    <property type="match status" value="1"/>
</dbReference>
<dbReference type="InterPro" id="IPR051620">
    <property type="entry name" value="ORF904-like_C"/>
</dbReference>
<keyword evidence="8" id="KW-1185">Reference proteome</keyword>
<evidence type="ECO:0000313" key="8">
    <source>
        <dbReference type="Proteomes" id="UP000054558"/>
    </source>
</evidence>
<dbReference type="InterPro" id="IPR006500">
    <property type="entry name" value="Helicase_put_C_phage/plasmid"/>
</dbReference>
<accession>A0A1Y1I6U2</accession>
<feature type="domain" description="Reverse transcriptase" evidence="5">
    <location>
        <begin position="394"/>
        <end position="658"/>
    </location>
</feature>
<dbReference type="InterPro" id="IPR014818">
    <property type="entry name" value="Phage/plasmid_primase_P4_C"/>
</dbReference>
<dbReference type="InterPro" id="IPR014015">
    <property type="entry name" value="Helicase_SF3_DNA-vir"/>
</dbReference>
<dbReference type="Proteomes" id="UP000054558">
    <property type="component" value="Unassembled WGS sequence"/>
</dbReference>